<sequence>MPVQPPDPSAITKVAESYGLGLTDTDVASFAPLVHGVLQSWDVVERLHAEVEPAVPQRAWTRPEAADNPLGAWYVTCEVTGSGEGPLAGRTVAVKDNTAVAGVPMMNGSPIVEGFVPRRDATIVSRMLDAGATITGKAVCENLSASGGSHTSHTGPVRNPWDLARSSGGSSSGSAALVACGAVDFATGGDQAGSIRMPASFSGIVGHKPTYGLVPYTGALSIERTIDHVGPMTRTVADAALVLGVIAGFDGHDPRQPANLVVDDYVGALARSAEGLRVGVVSEGFGHPNSEPAVDDTVRAAVETLRESGLTAEDVSIPWHVHGRMLWDVITIEGATAQMVDANGYGLNWQGLYDPEFMEFYGNKWREDGSQFSETIKLILLSGRYSLDRYRGKHYAMARNLTSHLQAAYDEALSRFDVLVMPTTPIQASVIPAEDAPREEVIIRAIEMVNNTTPMNISGHPACSVPAGMANGLPTGMMIIGKRFDDATVLRVAHTFEQAVGGFPAPAGVMVGGVASS</sequence>
<dbReference type="PROSITE" id="PS00571">
    <property type="entry name" value="AMIDASES"/>
    <property type="match status" value="1"/>
</dbReference>
<protein>
    <submittedName>
        <fullName evidence="2">Amidase</fullName>
    </submittedName>
</protein>
<dbReference type="Gene3D" id="3.90.1300.10">
    <property type="entry name" value="Amidase signature (AS) domain"/>
    <property type="match status" value="1"/>
</dbReference>
<dbReference type="Gene3D" id="1.10.20.60">
    <property type="entry name" value="Glu-tRNAGln amidotransferase C subunit, N-terminal domain"/>
    <property type="match status" value="1"/>
</dbReference>
<dbReference type="NCBIfam" id="NF005565">
    <property type="entry name" value="PRK07235.1"/>
    <property type="match status" value="1"/>
</dbReference>
<dbReference type="InterPro" id="IPR020556">
    <property type="entry name" value="Amidase_CS"/>
</dbReference>
<comment type="caution">
    <text evidence="2">The sequence shown here is derived from an EMBL/GenBank/DDBJ whole genome shotgun (WGS) entry which is preliminary data.</text>
</comment>
<reference evidence="2 3" key="1">
    <citation type="submission" date="2022-03" db="EMBL/GenBank/DDBJ databases">
        <title>Pseudonocardia alaer sp. nov., a novel actinomycete isolated from reed forest soil.</title>
        <authorList>
            <person name="Wang L."/>
        </authorList>
    </citation>
    <scope>NUCLEOTIDE SEQUENCE [LARGE SCALE GENOMIC DNA]</scope>
    <source>
        <strain evidence="2 3">Y-16303</strain>
    </source>
</reference>
<feature type="domain" description="Amidase" evidence="1">
    <location>
        <begin position="81"/>
        <end position="490"/>
    </location>
</feature>
<gene>
    <name evidence="2" type="ORF">MMF94_29390</name>
</gene>
<proteinExistence type="predicted"/>
<dbReference type="InterPro" id="IPR036928">
    <property type="entry name" value="AS_sf"/>
</dbReference>
<evidence type="ECO:0000313" key="3">
    <source>
        <dbReference type="Proteomes" id="UP001299970"/>
    </source>
</evidence>
<dbReference type="Pfam" id="PF01425">
    <property type="entry name" value="Amidase"/>
    <property type="match status" value="1"/>
</dbReference>
<dbReference type="RefSeq" id="WP_241040493.1">
    <property type="nucleotide sequence ID" value="NZ_BAAAJF010000014.1"/>
</dbReference>
<dbReference type="Proteomes" id="UP001299970">
    <property type="component" value="Unassembled WGS sequence"/>
</dbReference>
<dbReference type="EMBL" id="JAKXMK010000028">
    <property type="protein sequence ID" value="MCH6169834.1"/>
    <property type="molecule type" value="Genomic_DNA"/>
</dbReference>
<keyword evidence="3" id="KW-1185">Reference proteome</keyword>
<dbReference type="InterPro" id="IPR023631">
    <property type="entry name" value="Amidase_dom"/>
</dbReference>
<dbReference type="SUPFAM" id="SSF75304">
    <property type="entry name" value="Amidase signature (AS) enzymes"/>
    <property type="match status" value="1"/>
</dbReference>
<accession>A0ABS9TMS3</accession>
<dbReference type="PANTHER" id="PTHR11895:SF170">
    <property type="entry name" value="AMIDASE"/>
    <property type="match status" value="1"/>
</dbReference>
<dbReference type="InterPro" id="IPR000120">
    <property type="entry name" value="Amidase"/>
</dbReference>
<evidence type="ECO:0000313" key="2">
    <source>
        <dbReference type="EMBL" id="MCH6169834.1"/>
    </source>
</evidence>
<evidence type="ECO:0000259" key="1">
    <source>
        <dbReference type="Pfam" id="PF01425"/>
    </source>
</evidence>
<organism evidence="2 3">
    <name type="scientific">Pseudonocardia alaniniphila</name>
    <dbReference type="NCBI Taxonomy" id="75291"/>
    <lineage>
        <taxon>Bacteria</taxon>
        <taxon>Bacillati</taxon>
        <taxon>Actinomycetota</taxon>
        <taxon>Actinomycetes</taxon>
        <taxon>Pseudonocardiales</taxon>
        <taxon>Pseudonocardiaceae</taxon>
        <taxon>Pseudonocardia</taxon>
    </lineage>
</organism>
<dbReference type="PANTHER" id="PTHR11895">
    <property type="entry name" value="TRANSAMIDASE"/>
    <property type="match status" value="1"/>
</dbReference>
<name>A0ABS9TMS3_9PSEU</name>